<dbReference type="PRINTS" id="PR00469">
    <property type="entry name" value="PNDRDTASEII"/>
</dbReference>
<comment type="caution">
    <text evidence="1">The sequence shown here is derived from an EMBL/GenBank/DDBJ whole genome shotgun (WGS) entry which is preliminary data.</text>
</comment>
<protein>
    <submittedName>
        <fullName evidence="1">NAD(P)/FAD-dependent oxidoreductase</fullName>
    </submittedName>
</protein>
<dbReference type="SUPFAM" id="SSF51905">
    <property type="entry name" value="FAD/NAD(P)-binding domain"/>
    <property type="match status" value="1"/>
</dbReference>
<dbReference type="Proteomes" id="UP001501442">
    <property type="component" value="Unassembled WGS sequence"/>
</dbReference>
<reference evidence="2" key="1">
    <citation type="journal article" date="2019" name="Int. J. Syst. Evol. Microbiol.">
        <title>The Global Catalogue of Microorganisms (GCM) 10K type strain sequencing project: providing services to taxonomists for standard genome sequencing and annotation.</title>
        <authorList>
            <consortium name="The Broad Institute Genomics Platform"/>
            <consortium name="The Broad Institute Genome Sequencing Center for Infectious Disease"/>
            <person name="Wu L."/>
            <person name="Ma J."/>
        </authorList>
    </citation>
    <scope>NUCLEOTIDE SEQUENCE [LARGE SCALE GENOMIC DNA]</scope>
    <source>
        <strain evidence="2">JCM 17939</strain>
    </source>
</reference>
<sequence>MVEVDAVVVGAGPNGLTAAVTLARAGLAVRVYEAAAEVGGGTRTEELTLPGFRHDVCSAVHPLGVGSPAFRALPLERHGVTWVEPLVPLAHPFPDGSAAILARSAEETAAVLGRDGATYRRLIGPFLGRWEDLAPDVLRAPLAGLPRDPLLLARFGTRAAAPAALLARLFRGERARGLLAGLAAHAMAPLGSPATGGVALLFALAAHEVGWPFPAGGSQALADALAAYLRSLSGRIETGHPVRSLDELPPARAYLLDVMPEHLAALAGPRLPDRFAERMRRYPHGPAAFKIDYALSGPVPWTAEPCTRAGTVHLGPTIREIGTALRAAYDGAAPHTPFLIVAQPSLFDPSRAPDGSHVLWVYGHVPRGWTGDLTGAIERQIERFAPGFGDLVVQRAVAGPHTVEARNPNNVGGDIAGGACDRLRLLFRPTLARVPYATPNPRIYLCSSATPPGPGVHGMCGHHAALVALRRVFGEFGEFGGEVRRPCDGSRTPRTGRER</sequence>
<proteinExistence type="predicted"/>
<dbReference type="Pfam" id="PF13450">
    <property type="entry name" value="NAD_binding_8"/>
    <property type="match status" value="1"/>
</dbReference>
<gene>
    <name evidence="1" type="ORF">GCM10023196_023990</name>
</gene>
<evidence type="ECO:0000313" key="1">
    <source>
        <dbReference type="EMBL" id="GAA4624320.1"/>
    </source>
</evidence>
<dbReference type="RefSeq" id="WP_345430792.1">
    <property type="nucleotide sequence ID" value="NZ_BAABHK010000003.1"/>
</dbReference>
<name>A0ABP8UA66_9ACTN</name>
<dbReference type="PANTHER" id="PTHR10668:SF105">
    <property type="entry name" value="DEHYDROGENASE-RELATED"/>
    <property type="match status" value="1"/>
</dbReference>
<dbReference type="EMBL" id="BAABHK010000003">
    <property type="protein sequence ID" value="GAA4624320.1"/>
    <property type="molecule type" value="Genomic_DNA"/>
</dbReference>
<accession>A0ABP8UA66</accession>
<organism evidence="1 2">
    <name type="scientific">Actinoallomurus vinaceus</name>
    <dbReference type="NCBI Taxonomy" id="1080074"/>
    <lineage>
        <taxon>Bacteria</taxon>
        <taxon>Bacillati</taxon>
        <taxon>Actinomycetota</taxon>
        <taxon>Actinomycetes</taxon>
        <taxon>Streptosporangiales</taxon>
        <taxon>Thermomonosporaceae</taxon>
        <taxon>Actinoallomurus</taxon>
    </lineage>
</organism>
<evidence type="ECO:0000313" key="2">
    <source>
        <dbReference type="Proteomes" id="UP001501442"/>
    </source>
</evidence>
<keyword evidence="2" id="KW-1185">Reference proteome</keyword>
<dbReference type="PANTHER" id="PTHR10668">
    <property type="entry name" value="PHYTOENE DEHYDROGENASE"/>
    <property type="match status" value="1"/>
</dbReference>
<dbReference type="Gene3D" id="3.50.50.60">
    <property type="entry name" value="FAD/NAD(P)-binding domain"/>
    <property type="match status" value="1"/>
</dbReference>
<dbReference type="InterPro" id="IPR036188">
    <property type="entry name" value="FAD/NAD-bd_sf"/>
</dbReference>